<dbReference type="Proteomes" id="UP001319180">
    <property type="component" value="Unassembled WGS sequence"/>
</dbReference>
<dbReference type="EMBL" id="JAHESC010000014">
    <property type="protein sequence ID" value="MBT1687189.1"/>
    <property type="molecule type" value="Genomic_DNA"/>
</dbReference>
<reference evidence="2 3" key="1">
    <citation type="submission" date="2021-05" db="EMBL/GenBank/DDBJ databases">
        <title>A Polyphasic approach of four new species of the genus Ohtaekwangia: Ohtaekwangia histidinii sp. nov., Ohtaekwangia cretensis sp. nov., Ohtaekwangia indiensis sp. nov., Ohtaekwangia reichenbachii sp. nov. from diverse environment.</title>
        <authorList>
            <person name="Octaviana S."/>
        </authorList>
    </citation>
    <scope>NUCLEOTIDE SEQUENCE [LARGE SCALE GENOMIC DNA]</scope>
    <source>
        <strain evidence="2 3">PWU37</strain>
    </source>
</reference>
<dbReference type="Pfam" id="PF18962">
    <property type="entry name" value="Por_Secre_tail"/>
    <property type="match status" value="1"/>
</dbReference>
<comment type="caution">
    <text evidence="2">The sequence shown here is derived from an EMBL/GenBank/DDBJ whole genome shotgun (WGS) entry which is preliminary data.</text>
</comment>
<keyword evidence="3" id="KW-1185">Reference proteome</keyword>
<dbReference type="NCBIfam" id="TIGR04183">
    <property type="entry name" value="Por_Secre_tail"/>
    <property type="match status" value="1"/>
</dbReference>
<evidence type="ECO:0000313" key="2">
    <source>
        <dbReference type="EMBL" id="MBT1687189.1"/>
    </source>
</evidence>
<protein>
    <submittedName>
        <fullName evidence="2">T9SS type A sorting domain-containing protein</fullName>
    </submittedName>
</protein>
<dbReference type="AlphaFoldDB" id="A0AAP2D8F8"/>
<feature type="domain" description="Secretion system C-terminal sorting" evidence="1">
    <location>
        <begin position="83"/>
        <end position="155"/>
    </location>
</feature>
<gene>
    <name evidence="2" type="ORF">KK078_11495</name>
</gene>
<dbReference type="InterPro" id="IPR026444">
    <property type="entry name" value="Secre_tail"/>
</dbReference>
<organism evidence="2 3">
    <name type="scientific">Dawidia soli</name>
    <dbReference type="NCBI Taxonomy" id="2782352"/>
    <lineage>
        <taxon>Bacteria</taxon>
        <taxon>Pseudomonadati</taxon>
        <taxon>Bacteroidota</taxon>
        <taxon>Cytophagia</taxon>
        <taxon>Cytophagales</taxon>
        <taxon>Chryseotaleaceae</taxon>
        <taxon>Dawidia</taxon>
    </lineage>
</organism>
<accession>A0AAP2D8F8</accession>
<evidence type="ECO:0000313" key="3">
    <source>
        <dbReference type="Proteomes" id="UP001319180"/>
    </source>
</evidence>
<name>A0AAP2D8F8_9BACT</name>
<proteinExistence type="predicted"/>
<dbReference type="RefSeq" id="WP_254090421.1">
    <property type="nucleotide sequence ID" value="NZ_JAHESC010000014.1"/>
</dbReference>
<sequence>MSAKVLFTWGILSLCLLGGRDLYGQNTVAAAGGQISAHSGTVSFTVGQIAVLAIESGSGKAQEGVQQPLDTSSETPVDAGIWMYPNPTVNASVNLKITLPNPETYTYQVADMNGKLLAKGSVKEQVSSISLSAIASAVYIIQVTGGGTTKTFKIIKK</sequence>
<evidence type="ECO:0000259" key="1">
    <source>
        <dbReference type="Pfam" id="PF18962"/>
    </source>
</evidence>